<dbReference type="SUPFAM" id="SSF53756">
    <property type="entry name" value="UDP-Glycosyltransferase/glycogen phosphorylase"/>
    <property type="match status" value="1"/>
</dbReference>
<sequence length="393" mass="44298">MTTICHIVESFAYGTAKSVNQLCRFLADDACVQVYYGNRQGTELDLVDCDPRVTWVPLPGIGKTAHLQNVSFLARRLRRGVDVVHGHSAYGGMYAKILHRSTSARVVYSPRGYAFLRRDFKALTRQLFCAMERMTADHCLTIGCGRFESTLAHQLGGFALQINNGFSVHDPEPVDRLDNVVVGAGRVCFQKGYDHFLDVARRMPHVSFLWVGDAEDGEPMAKLPVPDNVRRVGYMPHSELLDVIRRSRCVFLPSRWEGLSRFLIESIGYAKAIVTSQFGGNLDCLDGHPDKQDLMRFRNGFAANSVDGWCTAIDEMMSHDTMVDDMQQSSHQLASEHFDIDKIAVQWQRLYHELASGYSLHSMVNCWNAPSDDPRFRWESKESQPQTSPSVSV</sequence>
<proteinExistence type="predicted"/>
<organism evidence="5 6">
    <name type="scientific">Rubripirellula amarantea</name>
    <dbReference type="NCBI Taxonomy" id="2527999"/>
    <lineage>
        <taxon>Bacteria</taxon>
        <taxon>Pseudomonadati</taxon>
        <taxon>Planctomycetota</taxon>
        <taxon>Planctomycetia</taxon>
        <taxon>Pirellulales</taxon>
        <taxon>Pirellulaceae</taxon>
        <taxon>Rubripirellula</taxon>
    </lineage>
</organism>
<dbReference type="RefSeq" id="WP_165440565.1">
    <property type="nucleotide sequence ID" value="NZ_SJPI01000001.1"/>
</dbReference>
<feature type="domain" description="Glycosyltransferase subfamily 4-like N-terminal" evidence="4">
    <location>
        <begin position="14"/>
        <end position="137"/>
    </location>
</feature>
<reference evidence="5 6" key="1">
    <citation type="submission" date="2019-02" db="EMBL/GenBank/DDBJ databases">
        <title>Deep-cultivation of Planctomycetes and their phenomic and genomic characterization uncovers novel biology.</title>
        <authorList>
            <person name="Wiegand S."/>
            <person name="Jogler M."/>
            <person name="Boedeker C."/>
            <person name="Pinto D."/>
            <person name="Vollmers J."/>
            <person name="Rivas-Marin E."/>
            <person name="Kohn T."/>
            <person name="Peeters S.H."/>
            <person name="Heuer A."/>
            <person name="Rast P."/>
            <person name="Oberbeckmann S."/>
            <person name="Bunk B."/>
            <person name="Jeske O."/>
            <person name="Meyerdierks A."/>
            <person name="Storesund J.E."/>
            <person name="Kallscheuer N."/>
            <person name="Luecker S."/>
            <person name="Lage O.M."/>
            <person name="Pohl T."/>
            <person name="Merkel B.J."/>
            <person name="Hornburger P."/>
            <person name="Mueller R.-W."/>
            <person name="Bruemmer F."/>
            <person name="Labrenz M."/>
            <person name="Spormann A.M."/>
            <person name="Op Den Camp H."/>
            <person name="Overmann J."/>
            <person name="Amann R."/>
            <person name="Jetten M.S.M."/>
            <person name="Mascher T."/>
            <person name="Medema M.H."/>
            <person name="Devos D.P."/>
            <person name="Kaster A.-K."/>
            <person name="Ovreas L."/>
            <person name="Rohde M."/>
            <person name="Galperin M.Y."/>
            <person name="Jogler C."/>
        </authorList>
    </citation>
    <scope>NUCLEOTIDE SEQUENCE [LARGE SCALE GENOMIC DNA]</scope>
    <source>
        <strain evidence="5 6">Pla22</strain>
    </source>
</reference>
<keyword evidence="1" id="KW-0328">Glycosyltransferase</keyword>
<evidence type="ECO:0000259" key="3">
    <source>
        <dbReference type="Pfam" id="PF00534"/>
    </source>
</evidence>
<keyword evidence="2 5" id="KW-0808">Transferase</keyword>
<dbReference type="InterPro" id="IPR001296">
    <property type="entry name" value="Glyco_trans_1"/>
</dbReference>
<comment type="caution">
    <text evidence="5">The sequence shown here is derived from an EMBL/GenBank/DDBJ whole genome shotgun (WGS) entry which is preliminary data.</text>
</comment>
<dbReference type="EMBL" id="SJPI01000001">
    <property type="protein sequence ID" value="TWT54149.1"/>
    <property type="molecule type" value="Genomic_DNA"/>
</dbReference>
<dbReference type="Pfam" id="PF00534">
    <property type="entry name" value="Glycos_transf_1"/>
    <property type="match status" value="1"/>
</dbReference>
<evidence type="ECO:0000259" key="4">
    <source>
        <dbReference type="Pfam" id="PF13579"/>
    </source>
</evidence>
<dbReference type="Gene3D" id="3.40.50.2000">
    <property type="entry name" value="Glycogen Phosphorylase B"/>
    <property type="match status" value="2"/>
</dbReference>
<name>A0A5C5WV68_9BACT</name>
<dbReference type="PANTHER" id="PTHR12526:SF510">
    <property type="entry name" value="D-INOSITOL 3-PHOSPHATE GLYCOSYLTRANSFERASE"/>
    <property type="match status" value="1"/>
</dbReference>
<gene>
    <name evidence="5" type="ORF">Pla22_17840</name>
</gene>
<dbReference type="CDD" id="cd03801">
    <property type="entry name" value="GT4_PimA-like"/>
    <property type="match status" value="1"/>
</dbReference>
<dbReference type="Pfam" id="PF13579">
    <property type="entry name" value="Glyco_trans_4_4"/>
    <property type="match status" value="1"/>
</dbReference>
<evidence type="ECO:0000313" key="5">
    <source>
        <dbReference type="EMBL" id="TWT54149.1"/>
    </source>
</evidence>
<dbReference type="AlphaFoldDB" id="A0A5C5WV68"/>
<protein>
    <submittedName>
        <fullName evidence="5">Glycosyl transferases group 1</fullName>
    </submittedName>
</protein>
<accession>A0A5C5WV68</accession>
<evidence type="ECO:0000256" key="1">
    <source>
        <dbReference type="ARBA" id="ARBA00022676"/>
    </source>
</evidence>
<evidence type="ECO:0000256" key="2">
    <source>
        <dbReference type="ARBA" id="ARBA00022679"/>
    </source>
</evidence>
<dbReference type="InterPro" id="IPR028098">
    <property type="entry name" value="Glyco_trans_4-like_N"/>
</dbReference>
<keyword evidence="6" id="KW-1185">Reference proteome</keyword>
<evidence type="ECO:0000313" key="6">
    <source>
        <dbReference type="Proteomes" id="UP000316598"/>
    </source>
</evidence>
<dbReference type="GO" id="GO:0016757">
    <property type="term" value="F:glycosyltransferase activity"/>
    <property type="evidence" value="ECO:0007669"/>
    <property type="project" value="UniProtKB-KW"/>
</dbReference>
<dbReference type="Proteomes" id="UP000316598">
    <property type="component" value="Unassembled WGS sequence"/>
</dbReference>
<feature type="domain" description="Glycosyl transferase family 1" evidence="3">
    <location>
        <begin position="178"/>
        <end position="284"/>
    </location>
</feature>
<dbReference type="PANTHER" id="PTHR12526">
    <property type="entry name" value="GLYCOSYLTRANSFERASE"/>
    <property type="match status" value="1"/>
</dbReference>